<protein>
    <submittedName>
        <fullName evidence="1">M-phase phosphoprotein 8</fullName>
    </submittedName>
</protein>
<dbReference type="Proteomes" id="UP001165960">
    <property type="component" value="Unassembled WGS sequence"/>
</dbReference>
<keyword evidence="2" id="KW-1185">Reference proteome</keyword>
<sequence>MITCFPTNGSNSLPPYIQTGLSEECESKYIHDNITHYQNPQYYVKWKGYLIEESTWEPLSNLSNAQEAVQLYLNKKNRKGGLLGEEGDGVRIGNSFSLETQDQDWDSNPDPESPQAAGPMDQGATCPRFPEVKLPQAEAKNDGPKGKASQAKGISAPNGGVIKASNGGNEIPTISFISFKSKLVTNHEPSPERSTGLQPNPMTTTLEQDNQVSNLRSLTNEKNPSPGAILLPLNQNPQACLSQCPDEPPMENIKFGSGVLYRPKDPML</sequence>
<organism evidence="1 2">
    <name type="scientific">Entomophthora muscae</name>
    <dbReference type="NCBI Taxonomy" id="34485"/>
    <lineage>
        <taxon>Eukaryota</taxon>
        <taxon>Fungi</taxon>
        <taxon>Fungi incertae sedis</taxon>
        <taxon>Zoopagomycota</taxon>
        <taxon>Entomophthoromycotina</taxon>
        <taxon>Entomophthoromycetes</taxon>
        <taxon>Entomophthorales</taxon>
        <taxon>Entomophthoraceae</taxon>
        <taxon>Entomophthora</taxon>
    </lineage>
</organism>
<evidence type="ECO:0000313" key="2">
    <source>
        <dbReference type="Proteomes" id="UP001165960"/>
    </source>
</evidence>
<accession>A0ACC2SM27</accession>
<name>A0ACC2SM27_9FUNG</name>
<gene>
    <name evidence="1" type="primary">MPHOSPH8_5</name>
    <name evidence="1" type="ORF">DSO57_1001232</name>
</gene>
<proteinExistence type="predicted"/>
<comment type="caution">
    <text evidence="1">The sequence shown here is derived from an EMBL/GenBank/DDBJ whole genome shotgun (WGS) entry which is preliminary data.</text>
</comment>
<evidence type="ECO:0000313" key="1">
    <source>
        <dbReference type="EMBL" id="KAJ9063327.1"/>
    </source>
</evidence>
<reference evidence="1" key="1">
    <citation type="submission" date="2022-04" db="EMBL/GenBank/DDBJ databases">
        <title>Genome of the entomopathogenic fungus Entomophthora muscae.</title>
        <authorList>
            <person name="Elya C."/>
            <person name="Lovett B.R."/>
            <person name="Lee E."/>
            <person name="Macias A.M."/>
            <person name="Hajek A.E."/>
            <person name="De Bivort B.L."/>
            <person name="Kasson M.T."/>
            <person name="De Fine Licht H.H."/>
            <person name="Stajich J.E."/>
        </authorList>
    </citation>
    <scope>NUCLEOTIDE SEQUENCE</scope>
    <source>
        <strain evidence="1">Berkeley</strain>
    </source>
</reference>
<dbReference type="EMBL" id="QTSX02004973">
    <property type="protein sequence ID" value="KAJ9063327.1"/>
    <property type="molecule type" value="Genomic_DNA"/>
</dbReference>